<evidence type="ECO:0000256" key="4">
    <source>
        <dbReference type="ARBA" id="ARBA00006759"/>
    </source>
</evidence>
<dbReference type="EC" id="3.1.2.6" evidence="5"/>
<evidence type="ECO:0000256" key="7">
    <source>
        <dbReference type="ARBA" id="ARBA00022801"/>
    </source>
</evidence>
<dbReference type="InterPro" id="IPR032282">
    <property type="entry name" value="HAGH_C"/>
</dbReference>
<evidence type="ECO:0000313" key="12">
    <source>
        <dbReference type="Proteomes" id="UP000606974"/>
    </source>
</evidence>
<dbReference type="UniPathway" id="UPA00619">
    <property type="reaction ID" value="UER00676"/>
</dbReference>
<dbReference type="InterPro" id="IPR035680">
    <property type="entry name" value="Clx_II_MBL"/>
</dbReference>
<keyword evidence="7" id="KW-0378">Hydrolase</keyword>
<dbReference type="EMBL" id="JAACFV010000063">
    <property type="protein sequence ID" value="KAF7507813.1"/>
    <property type="molecule type" value="Genomic_DNA"/>
</dbReference>
<comment type="caution">
    <text evidence="11">The sequence shown here is derived from an EMBL/GenBank/DDBJ whole genome shotgun (WGS) entry which is preliminary data.</text>
</comment>
<keyword evidence="12" id="KW-1185">Reference proteome</keyword>
<feature type="domain" description="Metallo-beta-lactamase" evidence="10">
    <location>
        <begin position="37"/>
        <end position="207"/>
    </location>
</feature>
<dbReference type="InterPro" id="IPR036866">
    <property type="entry name" value="RibonucZ/Hydroxyglut_hydro"/>
</dbReference>
<keyword evidence="6" id="KW-0479">Metal-binding</keyword>
<comment type="catalytic activity">
    <reaction evidence="1">
        <text>an S-(2-hydroxyacyl)glutathione + H2O = a 2-hydroxy carboxylate + glutathione + H(+)</text>
        <dbReference type="Rhea" id="RHEA:21864"/>
        <dbReference type="ChEBI" id="CHEBI:15377"/>
        <dbReference type="ChEBI" id="CHEBI:15378"/>
        <dbReference type="ChEBI" id="CHEBI:57925"/>
        <dbReference type="ChEBI" id="CHEBI:58896"/>
        <dbReference type="ChEBI" id="CHEBI:71261"/>
        <dbReference type="EC" id="3.1.2.6"/>
    </reaction>
</comment>
<accession>A0A8H7AEV7</accession>
<protein>
    <recommendedName>
        <fullName evidence="5">hydroxyacylglutathione hydrolase</fullName>
        <ecNumber evidence="5">3.1.2.6</ecNumber>
    </recommendedName>
    <alternativeName>
        <fullName evidence="9">Glyoxalase II</fullName>
    </alternativeName>
</protein>
<evidence type="ECO:0000256" key="3">
    <source>
        <dbReference type="ARBA" id="ARBA00004963"/>
    </source>
</evidence>
<evidence type="ECO:0000256" key="5">
    <source>
        <dbReference type="ARBA" id="ARBA00011917"/>
    </source>
</evidence>
<dbReference type="CDD" id="cd07723">
    <property type="entry name" value="hydroxyacylglutathione_hydrolase_MBL-fold"/>
    <property type="match status" value="1"/>
</dbReference>
<dbReference type="SMART" id="SM00849">
    <property type="entry name" value="Lactamase_B"/>
    <property type="match status" value="1"/>
</dbReference>
<dbReference type="GO" id="GO:0046872">
    <property type="term" value="F:metal ion binding"/>
    <property type="evidence" value="ECO:0007669"/>
    <property type="project" value="UniProtKB-KW"/>
</dbReference>
<organism evidence="11 12">
    <name type="scientific">Endocarpon pusillum</name>
    <dbReference type="NCBI Taxonomy" id="364733"/>
    <lineage>
        <taxon>Eukaryota</taxon>
        <taxon>Fungi</taxon>
        <taxon>Dikarya</taxon>
        <taxon>Ascomycota</taxon>
        <taxon>Pezizomycotina</taxon>
        <taxon>Eurotiomycetes</taxon>
        <taxon>Chaetothyriomycetidae</taxon>
        <taxon>Verrucariales</taxon>
        <taxon>Verrucariaceae</taxon>
        <taxon>Endocarpon</taxon>
    </lineage>
</organism>
<evidence type="ECO:0000256" key="8">
    <source>
        <dbReference type="ARBA" id="ARBA00022833"/>
    </source>
</evidence>
<dbReference type="PANTHER" id="PTHR11935:SF94">
    <property type="entry name" value="TENZING NORGAY, ISOFORM C"/>
    <property type="match status" value="1"/>
</dbReference>
<dbReference type="GO" id="GO:0004416">
    <property type="term" value="F:hydroxyacylglutathione hydrolase activity"/>
    <property type="evidence" value="ECO:0007669"/>
    <property type="project" value="UniProtKB-EC"/>
</dbReference>
<dbReference type="InterPro" id="IPR001279">
    <property type="entry name" value="Metallo-B-lactamas"/>
</dbReference>
<gene>
    <name evidence="11" type="ORF">GJ744_010114</name>
</gene>
<evidence type="ECO:0000256" key="6">
    <source>
        <dbReference type="ARBA" id="ARBA00022723"/>
    </source>
</evidence>
<evidence type="ECO:0000256" key="9">
    <source>
        <dbReference type="ARBA" id="ARBA00031044"/>
    </source>
</evidence>
<dbReference type="AlphaFoldDB" id="A0A8H7AEV7"/>
<comment type="cofactor">
    <cofactor evidence="2">
        <name>Zn(2+)</name>
        <dbReference type="ChEBI" id="CHEBI:29105"/>
    </cofactor>
</comment>
<keyword evidence="8" id="KW-0862">Zinc</keyword>
<comment type="similarity">
    <text evidence="4">Belongs to the metallo-beta-lactamase superfamily. Glyoxalase II family.</text>
</comment>
<proteinExistence type="inferred from homology"/>
<dbReference type="PANTHER" id="PTHR11935">
    <property type="entry name" value="BETA LACTAMASE DOMAIN"/>
    <property type="match status" value="1"/>
</dbReference>
<dbReference type="Proteomes" id="UP000606974">
    <property type="component" value="Unassembled WGS sequence"/>
</dbReference>
<dbReference type="Pfam" id="PF16123">
    <property type="entry name" value="HAGH_C"/>
    <property type="match status" value="1"/>
</dbReference>
<comment type="pathway">
    <text evidence="3">Secondary metabolite metabolism; methylglyoxal degradation; (R)-lactate from methylglyoxal: step 2/2.</text>
</comment>
<dbReference type="Pfam" id="PF00753">
    <property type="entry name" value="Lactamase_B"/>
    <property type="match status" value="1"/>
</dbReference>
<dbReference type="SUPFAM" id="SSF56281">
    <property type="entry name" value="Metallo-hydrolase/oxidoreductase"/>
    <property type="match status" value="1"/>
</dbReference>
<evidence type="ECO:0000259" key="10">
    <source>
        <dbReference type="SMART" id="SM00849"/>
    </source>
</evidence>
<dbReference type="Gene3D" id="3.60.15.10">
    <property type="entry name" value="Ribonuclease Z/Hydroxyacylglutathione hydrolase-like"/>
    <property type="match status" value="1"/>
</dbReference>
<sequence length="286" mass="31570">MITSKLLRPLIPSVSNRLNSTRAMHIQSIPMWVGSSNNYAYLVTDEATKDSVIIDPANPPEVAPTVNEQLSSKSINLTAILNTHHHWDHAGGNAGMLKQLPSSSSTPVIGGKDCDCVTQTPSHHSRFPLGQNISVTALHTPCHTQDSICYYMEDSSKSPAEHAVFTGDTLFIGGCGKFFEGTAQEMHTALNDTLASLPDDTRVFPGHEYTRSNVKFLLHVDPHNEAVKRLRDFADANPQTQGCFTIADEKRHNVFMRVRDEAMREVTGCEEPSEVLAKLREMKNAM</sequence>
<evidence type="ECO:0000256" key="2">
    <source>
        <dbReference type="ARBA" id="ARBA00001947"/>
    </source>
</evidence>
<dbReference type="OrthoDB" id="515692at2759"/>
<evidence type="ECO:0000313" key="11">
    <source>
        <dbReference type="EMBL" id="KAF7507813.1"/>
    </source>
</evidence>
<evidence type="ECO:0000256" key="1">
    <source>
        <dbReference type="ARBA" id="ARBA00001623"/>
    </source>
</evidence>
<name>A0A8H7AEV7_9EURO</name>
<reference evidence="11" key="1">
    <citation type="submission" date="2020-02" db="EMBL/GenBank/DDBJ databases">
        <authorList>
            <person name="Palmer J.M."/>
        </authorList>
    </citation>
    <scope>NUCLEOTIDE SEQUENCE</scope>
    <source>
        <strain evidence="11">EPUS1.4</strain>
        <tissue evidence="11">Thallus</tissue>
    </source>
</reference>